<evidence type="ECO:0000256" key="1">
    <source>
        <dbReference type="ARBA" id="ARBA00001946"/>
    </source>
</evidence>
<dbReference type="Gene3D" id="3.20.20.60">
    <property type="entry name" value="Phosphoenolpyruvate-binding domains"/>
    <property type="match status" value="1"/>
</dbReference>
<dbReference type="PANTHER" id="PTHR32308:SF10">
    <property type="entry name" value="CITRATE LYASE SUBUNIT BETA"/>
    <property type="match status" value="1"/>
</dbReference>
<keyword evidence="3" id="KW-0460">Magnesium</keyword>
<reference evidence="5" key="1">
    <citation type="submission" date="2019-08" db="EMBL/GenBank/DDBJ databases">
        <authorList>
            <person name="Kucharzyk K."/>
            <person name="Murdoch R.W."/>
            <person name="Higgins S."/>
            <person name="Loffler F."/>
        </authorList>
    </citation>
    <scope>NUCLEOTIDE SEQUENCE</scope>
</reference>
<dbReference type="PIRSF" id="PIRSF015582">
    <property type="entry name" value="Cit_lyase_B"/>
    <property type="match status" value="1"/>
</dbReference>
<dbReference type="EC" id="4.1.3.6" evidence="5"/>
<dbReference type="SUPFAM" id="SSF51621">
    <property type="entry name" value="Phosphoenolpyruvate/pyruvate domain"/>
    <property type="match status" value="1"/>
</dbReference>
<dbReference type="InterPro" id="IPR005000">
    <property type="entry name" value="Aldolase/citrate-lyase_domain"/>
</dbReference>
<feature type="domain" description="HpcH/HpaI aldolase/citrate lyase" evidence="4">
    <location>
        <begin position="12"/>
        <end position="231"/>
    </location>
</feature>
<dbReference type="PANTHER" id="PTHR32308">
    <property type="entry name" value="LYASE BETA SUBUNIT, PUTATIVE (AFU_ORTHOLOGUE AFUA_4G13030)-RELATED"/>
    <property type="match status" value="1"/>
</dbReference>
<dbReference type="InterPro" id="IPR011206">
    <property type="entry name" value="Citrate_lyase_beta/mcl1/mcl2"/>
</dbReference>
<accession>A0A644TM15</accession>
<dbReference type="GO" id="GO:0008815">
    <property type="term" value="F:citrate (pro-3S)-lyase activity"/>
    <property type="evidence" value="ECO:0007669"/>
    <property type="project" value="UniProtKB-EC"/>
</dbReference>
<keyword evidence="5" id="KW-0456">Lyase</keyword>
<dbReference type="Pfam" id="PF03328">
    <property type="entry name" value="HpcH_HpaI"/>
    <property type="match status" value="1"/>
</dbReference>
<evidence type="ECO:0000256" key="3">
    <source>
        <dbReference type="ARBA" id="ARBA00022842"/>
    </source>
</evidence>
<evidence type="ECO:0000259" key="4">
    <source>
        <dbReference type="Pfam" id="PF03328"/>
    </source>
</evidence>
<protein>
    <submittedName>
        <fullName evidence="5">Citrate lyase subunit beta</fullName>
        <ecNumber evidence="5">4.1.3.6</ecNumber>
    </submittedName>
</protein>
<dbReference type="InterPro" id="IPR015813">
    <property type="entry name" value="Pyrv/PenolPyrv_kinase-like_dom"/>
</dbReference>
<organism evidence="5">
    <name type="scientific">bioreactor metagenome</name>
    <dbReference type="NCBI Taxonomy" id="1076179"/>
    <lineage>
        <taxon>unclassified sequences</taxon>
        <taxon>metagenomes</taxon>
        <taxon>ecological metagenomes</taxon>
    </lineage>
</organism>
<dbReference type="EMBL" id="VSSQ01000038">
    <property type="protein sequence ID" value="MPL67699.1"/>
    <property type="molecule type" value="Genomic_DNA"/>
</dbReference>
<evidence type="ECO:0000313" key="5">
    <source>
        <dbReference type="EMBL" id="MPL67699.1"/>
    </source>
</evidence>
<evidence type="ECO:0000256" key="2">
    <source>
        <dbReference type="ARBA" id="ARBA00022723"/>
    </source>
</evidence>
<gene>
    <name evidence="5" type="primary">citE_3</name>
    <name evidence="5" type="ORF">SDC9_13397</name>
</gene>
<dbReference type="AlphaFoldDB" id="A0A644TM15"/>
<keyword evidence="2" id="KW-0479">Metal-binding</keyword>
<dbReference type="InterPro" id="IPR040442">
    <property type="entry name" value="Pyrv_kinase-like_dom_sf"/>
</dbReference>
<comment type="caution">
    <text evidence="5">The sequence shown here is derived from an EMBL/GenBank/DDBJ whole genome shotgun (WGS) entry which is preliminary data.</text>
</comment>
<name>A0A644TM15_9ZZZZ</name>
<sequence>MKTNSYWGRPRRSLLYIPGNNPGMIQNCAIYGSDGVLLDLEDSISISEKDSARKLVKHALLSLDFGPVERIVRINGRDTPFFEADLADIVPAAPEAIRLPKVDSATDVLEADRIISRIEAERGLTPGSVGIQAMLETARAIVNVNSIAAASPRLVGLTLGGQDLAADLGIKATKEGLELLFAKSAVILAAKANGLDAFDTVYTDVADLEGLAQAAALSVSLGFTGKAAIHPSQIPVIHAAFAPERKEVAKAAKVVAAAKEAENRGLGVIAVDGKMVDAPVVAQASRILELARLAGMEVPEL</sequence>
<comment type="cofactor">
    <cofactor evidence="1">
        <name>Mg(2+)</name>
        <dbReference type="ChEBI" id="CHEBI:18420"/>
    </cofactor>
</comment>
<dbReference type="GO" id="GO:0006107">
    <property type="term" value="P:oxaloacetate metabolic process"/>
    <property type="evidence" value="ECO:0007669"/>
    <property type="project" value="TreeGrafter"/>
</dbReference>
<dbReference type="GO" id="GO:0000287">
    <property type="term" value="F:magnesium ion binding"/>
    <property type="evidence" value="ECO:0007669"/>
    <property type="project" value="TreeGrafter"/>
</dbReference>
<proteinExistence type="predicted"/>